<proteinExistence type="predicted"/>
<keyword evidence="1" id="KW-0812">Transmembrane</keyword>
<feature type="transmembrane region" description="Helical" evidence="1">
    <location>
        <begin position="20"/>
        <end position="39"/>
    </location>
</feature>
<dbReference type="RefSeq" id="WP_390221859.1">
    <property type="nucleotide sequence ID" value="NZ_JBHTAA010000001.1"/>
</dbReference>
<accession>A0ABD5ZBL5</accession>
<organism evidence="2 3">
    <name type="scientific">Haloferax namakaokahaiae</name>
    <dbReference type="NCBI Taxonomy" id="1748331"/>
    <lineage>
        <taxon>Archaea</taxon>
        <taxon>Methanobacteriati</taxon>
        <taxon>Methanobacteriota</taxon>
        <taxon>Stenosarchaea group</taxon>
        <taxon>Halobacteria</taxon>
        <taxon>Halobacteriales</taxon>
        <taxon>Haloferacaceae</taxon>
        <taxon>Haloferax</taxon>
    </lineage>
</organism>
<evidence type="ECO:0008006" key="4">
    <source>
        <dbReference type="Google" id="ProtNLM"/>
    </source>
</evidence>
<protein>
    <recommendedName>
        <fullName evidence="4">Cox cluster protein</fullName>
    </recommendedName>
</protein>
<reference evidence="2 3" key="1">
    <citation type="journal article" date="2019" name="Int. J. Syst. Evol. Microbiol.">
        <title>The Global Catalogue of Microorganisms (GCM) 10K type strain sequencing project: providing services to taxonomists for standard genome sequencing and annotation.</title>
        <authorList>
            <consortium name="The Broad Institute Genomics Platform"/>
            <consortium name="The Broad Institute Genome Sequencing Center for Infectious Disease"/>
            <person name="Wu L."/>
            <person name="Ma J."/>
        </authorList>
    </citation>
    <scope>NUCLEOTIDE SEQUENCE [LARGE SCALE GENOMIC DNA]</scope>
    <source>
        <strain evidence="2 3">DSM 29988</strain>
    </source>
</reference>
<keyword evidence="1" id="KW-0472">Membrane</keyword>
<dbReference type="Proteomes" id="UP001596481">
    <property type="component" value="Unassembled WGS sequence"/>
</dbReference>
<sequence length="90" mass="9302">MSRGYSAHRHPRREFSFTPYAFVLVGALTFCIAILGPVADLTAGLSLTSIATSGAPISFSGSVLVVSGGLLVISGASTLFGVLLLFVRLT</sequence>
<dbReference type="AlphaFoldDB" id="A0ABD5ZBL5"/>
<keyword evidence="1" id="KW-1133">Transmembrane helix</keyword>
<name>A0ABD5ZBL5_9EURY</name>
<evidence type="ECO:0000313" key="3">
    <source>
        <dbReference type="Proteomes" id="UP001596481"/>
    </source>
</evidence>
<evidence type="ECO:0000313" key="2">
    <source>
        <dbReference type="EMBL" id="MFC7202561.1"/>
    </source>
</evidence>
<gene>
    <name evidence="2" type="ORF">ACFQJC_03480</name>
</gene>
<comment type="caution">
    <text evidence="2">The sequence shown here is derived from an EMBL/GenBank/DDBJ whole genome shotgun (WGS) entry which is preliminary data.</text>
</comment>
<dbReference type="EMBL" id="JBHTAA010000001">
    <property type="protein sequence ID" value="MFC7202561.1"/>
    <property type="molecule type" value="Genomic_DNA"/>
</dbReference>
<keyword evidence="3" id="KW-1185">Reference proteome</keyword>
<feature type="transmembrane region" description="Helical" evidence="1">
    <location>
        <begin position="59"/>
        <end position="87"/>
    </location>
</feature>
<evidence type="ECO:0000256" key="1">
    <source>
        <dbReference type="SAM" id="Phobius"/>
    </source>
</evidence>